<dbReference type="Gene3D" id="2.30.42.10">
    <property type="match status" value="1"/>
</dbReference>
<feature type="domain" description="Peptidase M50" evidence="12">
    <location>
        <begin position="8"/>
        <end position="58"/>
    </location>
</feature>
<dbReference type="AlphaFoldDB" id="A0A1G2CM61"/>
<comment type="caution">
    <text evidence="13">The sequence shown here is derived from an EMBL/GenBank/DDBJ whole genome shotgun (WGS) entry which is preliminary data.</text>
</comment>
<evidence type="ECO:0000256" key="11">
    <source>
        <dbReference type="SAM" id="Phobius"/>
    </source>
</evidence>
<dbReference type="GO" id="GO:0016020">
    <property type="term" value="C:membrane"/>
    <property type="evidence" value="ECO:0007669"/>
    <property type="project" value="UniProtKB-SubCell"/>
</dbReference>
<dbReference type="InterPro" id="IPR036034">
    <property type="entry name" value="PDZ_sf"/>
</dbReference>
<keyword evidence="8 11" id="KW-1133">Transmembrane helix</keyword>
<evidence type="ECO:0000256" key="5">
    <source>
        <dbReference type="ARBA" id="ARBA00022692"/>
    </source>
</evidence>
<evidence type="ECO:0000256" key="3">
    <source>
        <dbReference type="ARBA" id="ARBA00007931"/>
    </source>
</evidence>
<comment type="subcellular location">
    <subcellularLocation>
        <location evidence="2">Membrane</location>
        <topology evidence="2">Multi-pass membrane protein</topology>
    </subcellularLocation>
</comment>
<keyword evidence="6" id="KW-0378">Hydrolase</keyword>
<evidence type="ECO:0000256" key="2">
    <source>
        <dbReference type="ARBA" id="ARBA00004141"/>
    </source>
</evidence>
<keyword evidence="7" id="KW-0862">Zinc</keyword>
<keyword evidence="10 11" id="KW-0472">Membrane</keyword>
<evidence type="ECO:0000256" key="9">
    <source>
        <dbReference type="ARBA" id="ARBA00023049"/>
    </source>
</evidence>
<comment type="cofactor">
    <cofactor evidence="1">
        <name>Zn(2+)</name>
        <dbReference type="ChEBI" id="CHEBI:29105"/>
    </cofactor>
</comment>
<keyword evidence="9" id="KW-0482">Metalloprotease</keyword>
<feature type="transmembrane region" description="Helical" evidence="11">
    <location>
        <begin position="286"/>
        <end position="306"/>
    </location>
</feature>
<dbReference type="Pfam" id="PF02163">
    <property type="entry name" value="Peptidase_M50"/>
    <property type="match status" value="2"/>
</dbReference>
<keyword evidence="5 11" id="KW-0812">Transmembrane</keyword>
<evidence type="ECO:0000256" key="6">
    <source>
        <dbReference type="ARBA" id="ARBA00022801"/>
    </source>
</evidence>
<dbReference type="GO" id="GO:0004222">
    <property type="term" value="F:metalloendopeptidase activity"/>
    <property type="evidence" value="ECO:0007669"/>
    <property type="project" value="InterPro"/>
</dbReference>
<evidence type="ECO:0000313" key="14">
    <source>
        <dbReference type="Proteomes" id="UP000178348"/>
    </source>
</evidence>
<dbReference type="PANTHER" id="PTHR42837">
    <property type="entry name" value="REGULATOR OF SIGMA-E PROTEASE RSEP"/>
    <property type="match status" value="1"/>
</dbReference>
<dbReference type="Proteomes" id="UP000178348">
    <property type="component" value="Unassembled WGS sequence"/>
</dbReference>
<dbReference type="InterPro" id="IPR008915">
    <property type="entry name" value="Peptidase_M50"/>
</dbReference>
<proteinExistence type="inferred from homology"/>
<feature type="transmembrane region" description="Helical" evidence="11">
    <location>
        <begin position="313"/>
        <end position="334"/>
    </location>
</feature>
<accession>A0A1G2CM61</accession>
<evidence type="ECO:0000259" key="12">
    <source>
        <dbReference type="Pfam" id="PF02163"/>
    </source>
</evidence>
<dbReference type="InterPro" id="IPR004387">
    <property type="entry name" value="Pept_M50_Zn"/>
</dbReference>
<organism evidence="13 14">
    <name type="scientific">Candidatus Liptonbacteria bacterium RIFCSPLOWO2_01_FULL_53_13</name>
    <dbReference type="NCBI Taxonomy" id="1798651"/>
    <lineage>
        <taxon>Bacteria</taxon>
        <taxon>Candidatus Liptoniibacteriota</taxon>
    </lineage>
</organism>
<dbReference type="EMBL" id="MHLB01000035">
    <property type="protein sequence ID" value="OGZ01538.1"/>
    <property type="molecule type" value="Genomic_DNA"/>
</dbReference>
<protein>
    <recommendedName>
        <fullName evidence="12">Peptidase M50 domain-containing protein</fullName>
    </recommendedName>
</protein>
<keyword evidence="4" id="KW-0645">Protease</keyword>
<reference evidence="13 14" key="1">
    <citation type="journal article" date="2016" name="Nat. Commun.">
        <title>Thousands of microbial genomes shed light on interconnected biogeochemical processes in an aquifer system.</title>
        <authorList>
            <person name="Anantharaman K."/>
            <person name="Brown C.T."/>
            <person name="Hug L.A."/>
            <person name="Sharon I."/>
            <person name="Castelle C.J."/>
            <person name="Probst A.J."/>
            <person name="Thomas B.C."/>
            <person name="Singh A."/>
            <person name="Wilkins M.J."/>
            <person name="Karaoz U."/>
            <person name="Brodie E.L."/>
            <person name="Williams K.H."/>
            <person name="Hubbard S.S."/>
            <person name="Banfield J.F."/>
        </authorList>
    </citation>
    <scope>NUCLEOTIDE SEQUENCE [LARGE SCALE GENOMIC DNA]</scope>
</reference>
<dbReference type="SUPFAM" id="SSF50156">
    <property type="entry name" value="PDZ domain-like"/>
    <property type="match status" value="1"/>
</dbReference>
<feature type="transmembrane region" description="Helical" evidence="11">
    <location>
        <begin position="6"/>
        <end position="25"/>
    </location>
</feature>
<evidence type="ECO:0000256" key="1">
    <source>
        <dbReference type="ARBA" id="ARBA00001947"/>
    </source>
</evidence>
<comment type="similarity">
    <text evidence="3">Belongs to the peptidase M50B family.</text>
</comment>
<evidence type="ECO:0000256" key="4">
    <source>
        <dbReference type="ARBA" id="ARBA00022670"/>
    </source>
</evidence>
<feature type="domain" description="Peptidase M50" evidence="12">
    <location>
        <begin position="84"/>
        <end position="376"/>
    </location>
</feature>
<evidence type="ECO:0000256" key="8">
    <source>
        <dbReference type="ARBA" id="ARBA00022989"/>
    </source>
</evidence>
<gene>
    <name evidence="13" type="ORF">A2946_03660</name>
</gene>
<evidence type="ECO:0000256" key="7">
    <source>
        <dbReference type="ARBA" id="ARBA00022833"/>
    </source>
</evidence>
<dbReference type="GO" id="GO:0006508">
    <property type="term" value="P:proteolysis"/>
    <property type="evidence" value="ECO:0007669"/>
    <property type="project" value="UniProtKB-KW"/>
</dbReference>
<evidence type="ECO:0000256" key="10">
    <source>
        <dbReference type="ARBA" id="ARBA00023136"/>
    </source>
</evidence>
<sequence>MLIGIIVFIGLVFLIFIHEAGHFFAAKAFKMKVDEFGFGFPPRIMAWRPGGKKSKTFLEASSTQIEIETDRSETILQASSFTEVTEDKQGETEYSLNWLPFGGFVKIAGENDRVLGDLSALNALPEEEKKKYFCFQSAWNRSAVILAGVLMNFLIGWVLISAVFMIGTPSKLFIADVQADSPALLAGIRAGDEVQGFTEADDFIAFTDAHRGDEVSVTVLRENKTLVFTLVPRKETKENEGAMGVLLSQTGIPKEAPVTAIISGLKTSGAFARITVVAFYDLAKNLLLHGTILEGVVGPVGIFGVAQQAGSAGLLSLVQLLALISINLAVLNLIPFPALDGGRFLMILVEKIKGSPLPKTFEAYANGIGFLFLIILMVVITARDILRLL</sequence>
<dbReference type="CDD" id="cd06163">
    <property type="entry name" value="S2P-M50_PDZ_RseP-like"/>
    <property type="match status" value="1"/>
</dbReference>
<name>A0A1G2CM61_9BACT</name>
<feature type="transmembrane region" description="Helical" evidence="11">
    <location>
        <begin position="143"/>
        <end position="166"/>
    </location>
</feature>
<evidence type="ECO:0000313" key="13">
    <source>
        <dbReference type="EMBL" id="OGZ01538.1"/>
    </source>
</evidence>
<feature type="transmembrane region" description="Helical" evidence="11">
    <location>
        <begin position="363"/>
        <end position="382"/>
    </location>
</feature>
<dbReference type="PANTHER" id="PTHR42837:SF2">
    <property type="entry name" value="MEMBRANE METALLOPROTEASE ARASP2, CHLOROPLASTIC-RELATED"/>
    <property type="match status" value="1"/>
</dbReference>